<evidence type="ECO:0008006" key="4">
    <source>
        <dbReference type="Google" id="ProtNLM"/>
    </source>
</evidence>
<feature type="compositionally biased region" description="Acidic residues" evidence="1">
    <location>
        <begin position="210"/>
        <end position="219"/>
    </location>
</feature>
<evidence type="ECO:0000313" key="3">
    <source>
        <dbReference type="Proteomes" id="UP000244906"/>
    </source>
</evidence>
<feature type="region of interest" description="Disordered" evidence="1">
    <location>
        <begin position="206"/>
        <end position="256"/>
    </location>
</feature>
<keyword evidence="3" id="KW-1185">Reference proteome</keyword>
<evidence type="ECO:0000313" key="2">
    <source>
        <dbReference type="EMBL" id="PVZ72545.1"/>
    </source>
</evidence>
<reference evidence="2 3" key="1">
    <citation type="submission" date="2018-04" db="EMBL/GenBank/DDBJ databases">
        <title>Thalassorhabdus spongiae gen. nov., sp. nov., isolated from a marine sponge in South-West Iceland.</title>
        <authorList>
            <person name="Knobloch S."/>
            <person name="Daussin A."/>
            <person name="Johannsson R."/>
            <person name="Marteinsson V.T."/>
        </authorList>
    </citation>
    <scope>NUCLEOTIDE SEQUENCE [LARGE SCALE GENOMIC DNA]</scope>
    <source>
        <strain evidence="2 3">Hp12</strain>
    </source>
</reference>
<dbReference type="InterPro" id="IPR025449">
    <property type="entry name" value="JetB"/>
</dbReference>
<accession>A0A2V1H6Y6</accession>
<comment type="caution">
    <text evidence="2">The sequence shown here is derived from an EMBL/GenBank/DDBJ whole genome shotgun (WGS) entry which is preliminary data.</text>
</comment>
<name>A0A2V1H6Y6_9GAMM</name>
<dbReference type="AlphaFoldDB" id="A0A2V1H6Y6"/>
<dbReference type="RefSeq" id="WP_116686131.1">
    <property type="nucleotide sequence ID" value="NZ_CAWNYD010000001.1"/>
</dbReference>
<organism evidence="2 3">
    <name type="scientific">Pelagibaculum spongiae</name>
    <dbReference type="NCBI Taxonomy" id="2080658"/>
    <lineage>
        <taxon>Bacteria</taxon>
        <taxon>Pseudomonadati</taxon>
        <taxon>Pseudomonadota</taxon>
        <taxon>Gammaproteobacteria</taxon>
        <taxon>Oceanospirillales</taxon>
        <taxon>Pelagibaculum</taxon>
    </lineage>
</organism>
<dbReference type="EMBL" id="QDDL01000001">
    <property type="protein sequence ID" value="PVZ72545.1"/>
    <property type="molecule type" value="Genomic_DNA"/>
</dbReference>
<protein>
    <recommendedName>
        <fullName evidence="4">DUF4194 domain-containing protein</fullName>
    </recommendedName>
</protein>
<sequence length="256" mass="29711">MLSQYLEQQLQSRQLELNDFRVVTQRLLDFGVLCRDENLTEQQLYDQYLRMRDLVDDYMALVGVRLQHDGRFNTVRLFPPNARIPGEEDQEQPFSGMRARLSQNEVAVVLVLRNQYEQLLREGKIDEQGCAALSLEQLSIALKSLLGRSLPIKAVERAELFRRLRRLRVIHYRNEEDQFGTDVWFRIRPMITSMVPPQVMDELMGRTDEDSPVELEQSLDDNMPVEQQEEDVAINVTNSDDSSEIEPIASPDQSAE</sequence>
<dbReference type="Proteomes" id="UP000244906">
    <property type="component" value="Unassembled WGS sequence"/>
</dbReference>
<proteinExistence type="predicted"/>
<dbReference type="Pfam" id="PF13835">
    <property type="entry name" value="DUF4194"/>
    <property type="match status" value="1"/>
</dbReference>
<gene>
    <name evidence="2" type="ORF">DC094_05985</name>
</gene>
<dbReference type="OrthoDB" id="5800855at2"/>
<evidence type="ECO:0000256" key="1">
    <source>
        <dbReference type="SAM" id="MobiDB-lite"/>
    </source>
</evidence>